<name>A0A0F8Z3H4_9ZZZZ</name>
<dbReference type="EMBL" id="LAZR01053504">
    <property type="protein sequence ID" value="KKK80605.1"/>
    <property type="molecule type" value="Genomic_DNA"/>
</dbReference>
<sequence>VASQADIANNPDLITKGLVYDEPRRVWYHSGNRFEIVNGKANWRAPAFLVCGDSAPGVISGCKGRKVVGPSRSWKGIKHAEDGYNTDVNLGPGYSLTLDWDPIKGAQWWNGRRWVPTHGCGSKDYRNCPAIGPILEPYNRTGGARRSYANGKLIYAPDLASDAFLSALAAADNVKVAGGKLVVAEAGRPGSITVSLQLPYIMSRATGQADGADKAEISVDGGKTFKPVELGNFDDHVGGKYSALIRLTFAKALTSLRLQVIVQHNRCALPYLSPGPNKVTVSVAAPKALGSNSLVVTYAYRLGSRYRSYEQIAERDSEVAKAHYASWSETPTVVQKTFKARDLPATFDISVPTPKDKHPVYPRMLFLRREVVAPGAKPLPLPAGAVEAKVGPGEQLKTLSNPFT</sequence>
<comment type="caution">
    <text evidence="1">The sequence shown here is derived from an EMBL/GenBank/DDBJ whole genome shotgun (WGS) entry which is preliminary data.</text>
</comment>
<accession>A0A0F8Z3H4</accession>
<gene>
    <name evidence="1" type="ORF">LCGC14_2821820</name>
</gene>
<feature type="non-terminal residue" evidence="1">
    <location>
        <position position="404"/>
    </location>
</feature>
<organism evidence="1">
    <name type="scientific">marine sediment metagenome</name>
    <dbReference type="NCBI Taxonomy" id="412755"/>
    <lineage>
        <taxon>unclassified sequences</taxon>
        <taxon>metagenomes</taxon>
        <taxon>ecological metagenomes</taxon>
    </lineage>
</organism>
<evidence type="ECO:0000313" key="1">
    <source>
        <dbReference type="EMBL" id="KKK80605.1"/>
    </source>
</evidence>
<dbReference type="AlphaFoldDB" id="A0A0F8Z3H4"/>
<proteinExistence type="predicted"/>
<feature type="non-terminal residue" evidence="1">
    <location>
        <position position="1"/>
    </location>
</feature>
<protein>
    <submittedName>
        <fullName evidence="1">Uncharacterized protein</fullName>
    </submittedName>
</protein>
<reference evidence="1" key="1">
    <citation type="journal article" date="2015" name="Nature">
        <title>Complex archaea that bridge the gap between prokaryotes and eukaryotes.</title>
        <authorList>
            <person name="Spang A."/>
            <person name="Saw J.H."/>
            <person name="Jorgensen S.L."/>
            <person name="Zaremba-Niedzwiedzka K."/>
            <person name="Martijn J."/>
            <person name="Lind A.E."/>
            <person name="van Eijk R."/>
            <person name="Schleper C."/>
            <person name="Guy L."/>
            <person name="Ettema T.J."/>
        </authorList>
    </citation>
    <scope>NUCLEOTIDE SEQUENCE</scope>
</reference>